<proteinExistence type="predicted"/>
<protein>
    <submittedName>
        <fullName evidence="1">Uncharacterized protein</fullName>
    </submittedName>
</protein>
<name>A0ACB9ZYN7_CATRO</name>
<comment type="caution">
    <text evidence="1">The sequence shown here is derived from an EMBL/GenBank/DDBJ whole genome shotgun (WGS) entry which is preliminary data.</text>
</comment>
<evidence type="ECO:0000313" key="2">
    <source>
        <dbReference type="Proteomes" id="UP001060085"/>
    </source>
</evidence>
<dbReference type="EMBL" id="CM044707">
    <property type="protein sequence ID" value="KAI5652253.1"/>
    <property type="molecule type" value="Genomic_DNA"/>
</dbReference>
<evidence type="ECO:0000313" key="1">
    <source>
        <dbReference type="EMBL" id="KAI5652253.1"/>
    </source>
</evidence>
<dbReference type="Proteomes" id="UP001060085">
    <property type="component" value="Linkage Group LG07"/>
</dbReference>
<organism evidence="1 2">
    <name type="scientific">Catharanthus roseus</name>
    <name type="common">Madagascar periwinkle</name>
    <name type="synonym">Vinca rosea</name>
    <dbReference type="NCBI Taxonomy" id="4058"/>
    <lineage>
        <taxon>Eukaryota</taxon>
        <taxon>Viridiplantae</taxon>
        <taxon>Streptophyta</taxon>
        <taxon>Embryophyta</taxon>
        <taxon>Tracheophyta</taxon>
        <taxon>Spermatophyta</taxon>
        <taxon>Magnoliopsida</taxon>
        <taxon>eudicotyledons</taxon>
        <taxon>Gunneridae</taxon>
        <taxon>Pentapetalae</taxon>
        <taxon>asterids</taxon>
        <taxon>lamiids</taxon>
        <taxon>Gentianales</taxon>
        <taxon>Apocynaceae</taxon>
        <taxon>Rauvolfioideae</taxon>
        <taxon>Vinceae</taxon>
        <taxon>Catharanthinae</taxon>
        <taxon>Catharanthus</taxon>
    </lineage>
</organism>
<gene>
    <name evidence="1" type="ORF">M9H77_29440</name>
</gene>
<keyword evidence="2" id="KW-1185">Reference proteome</keyword>
<accession>A0ACB9ZYN7</accession>
<reference evidence="2" key="1">
    <citation type="journal article" date="2023" name="Nat. Plants">
        <title>Single-cell RNA sequencing provides a high-resolution roadmap for understanding the multicellular compartmentation of specialized metabolism.</title>
        <authorList>
            <person name="Sun S."/>
            <person name="Shen X."/>
            <person name="Li Y."/>
            <person name="Li Y."/>
            <person name="Wang S."/>
            <person name="Li R."/>
            <person name="Zhang H."/>
            <person name="Shen G."/>
            <person name="Guo B."/>
            <person name="Wei J."/>
            <person name="Xu J."/>
            <person name="St-Pierre B."/>
            <person name="Chen S."/>
            <person name="Sun C."/>
        </authorList>
    </citation>
    <scope>NUCLEOTIDE SEQUENCE [LARGE SCALE GENOMIC DNA]</scope>
</reference>
<sequence>MAETGTICCLVRKDTEPPAGNPLSPPLTFVADKDFSKTQQLAELRSALQLPSLHSPPLLLVLPYLPHTPLSDSKPLPPDATVFTPPLELQRFPLPLLIGQFSPSLSFDHSCLFGPLPLISPDTDHPQPSSDYQLPSSFNFNSHIALSPRDK</sequence>